<protein>
    <submittedName>
        <fullName evidence="1">Uncharacterized protein</fullName>
    </submittedName>
</protein>
<dbReference type="AlphaFoldDB" id="A0A0E9LV62"/>
<accession>A0A0E9LV62</accession>
<evidence type="ECO:0000313" key="1">
    <source>
        <dbReference type="EMBL" id="GAO29193.1"/>
    </source>
</evidence>
<name>A0A0E9LV62_9BACT</name>
<reference evidence="1 2" key="1">
    <citation type="journal article" date="2015" name="Microbes Environ.">
        <title>Distribution and evolution of nitrogen fixation genes in the phylum bacteroidetes.</title>
        <authorList>
            <person name="Inoue J."/>
            <person name="Oshima K."/>
            <person name="Suda W."/>
            <person name="Sakamoto M."/>
            <person name="Iino T."/>
            <person name="Noda S."/>
            <person name="Hongoh Y."/>
            <person name="Hattori M."/>
            <person name="Ohkuma M."/>
        </authorList>
    </citation>
    <scope>NUCLEOTIDE SEQUENCE [LARGE SCALE GENOMIC DNA]</scope>
    <source>
        <strain evidence="1">JCM 15548</strain>
    </source>
</reference>
<organism evidence="1 2">
    <name type="scientific">Geofilum rubicundum JCM 15548</name>
    <dbReference type="NCBI Taxonomy" id="1236989"/>
    <lineage>
        <taxon>Bacteria</taxon>
        <taxon>Pseudomonadati</taxon>
        <taxon>Bacteroidota</taxon>
        <taxon>Bacteroidia</taxon>
        <taxon>Marinilabiliales</taxon>
        <taxon>Marinilabiliaceae</taxon>
        <taxon>Geofilum</taxon>
    </lineage>
</organism>
<gene>
    <name evidence="1" type="ORF">JCM15548_11358</name>
</gene>
<keyword evidence="2" id="KW-1185">Reference proteome</keyword>
<comment type="caution">
    <text evidence="1">The sequence shown here is derived from an EMBL/GenBank/DDBJ whole genome shotgun (WGS) entry which is preliminary data.</text>
</comment>
<sequence>MHGTAAYRYKMYAHIFLLVDPIKNREFIFEKQEPEGGKKQLKQTAGIDIQK</sequence>
<proteinExistence type="predicted"/>
<dbReference type="EMBL" id="BAZW01000007">
    <property type="protein sequence ID" value="GAO29193.1"/>
    <property type="molecule type" value="Genomic_DNA"/>
</dbReference>
<dbReference type="STRING" id="1236989.JCM15548_11358"/>
<evidence type="ECO:0000313" key="2">
    <source>
        <dbReference type="Proteomes" id="UP000032900"/>
    </source>
</evidence>
<dbReference type="Proteomes" id="UP000032900">
    <property type="component" value="Unassembled WGS sequence"/>
</dbReference>